<reference evidence="2" key="1">
    <citation type="journal article" date="2014" name="Int. J. Syst. Evol. Microbiol.">
        <title>Complete genome sequence of Corynebacterium casei LMG S-19264T (=DSM 44701T), isolated from a smear-ripened cheese.</title>
        <authorList>
            <consortium name="US DOE Joint Genome Institute (JGI-PGF)"/>
            <person name="Walter F."/>
            <person name="Albersmeier A."/>
            <person name="Kalinowski J."/>
            <person name="Ruckert C."/>
        </authorList>
    </citation>
    <scope>NUCLEOTIDE SEQUENCE</scope>
    <source>
        <strain evidence="2">VKM Ac-2007</strain>
    </source>
</reference>
<feature type="region of interest" description="Disordered" evidence="1">
    <location>
        <begin position="19"/>
        <end position="85"/>
    </location>
</feature>
<sequence length="85" mass="9061">MSTSGATWVWTLVDHITDQNAQETPPSRWPAISAGSGSSRATDRGMQTKPIRATAPAARGREGRKRMATRPPITVPAPRAAIAQP</sequence>
<dbReference type="EMBL" id="BSEV01000055">
    <property type="protein sequence ID" value="GLK15471.1"/>
    <property type="molecule type" value="Genomic_DNA"/>
</dbReference>
<accession>A0A9W6ICE1</accession>
<evidence type="ECO:0000313" key="2">
    <source>
        <dbReference type="EMBL" id="GLK15471.1"/>
    </source>
</evidence>
<comment type="caution">
    <text evidence="2">The sequence shown here is derived from an EMBL/GenBank/DDBJ whole genome shotgun (WGS) entry which is preliminary data.</text>
</comment>
<reference evidence="2" key="2">
    <citation type="submission" date="2023-01" db="EMBL/GenBank/DDBJ databases">
        <authorList>
            <person name="Sun Q."/>
            <person name="Evtushenko L."/>
        </authorList>
    </citation>
    <scope>NUCLEOTIDE SEQUENCE</scope>
    <source>
        <strain evidence="2">VKM Ac-2007</strain>
    </source>
</reference>
<evidence type="ECO:0000256" key="1">
    <source>
        <dbReference type="SAM" id="MobiDB-lite"/>
    </source>
</evidence>
<dbReference type="Proteomes" id="UP001143474">
    <property type="component" value="Unassembled WGS sequence"/>
</dbReference>
<dbReference type="AlphaFoldDB" id="A0A9W6ICE1"/>
<protein>
    <submittedName>
        <fullName evidence="2">Uncharacterized protein</fullName>
    </submittedName>
</protein>
<name>A0A9W6ICE1_9ACTN</name>
<organism evidence="2 3">
    <name type="scientific">Streptosporangium carneum</name>
    <dbReference type="NCBI Taxonomy" id="47481"/>
    <lineage>
        <taxon>Bacteria</taxon>
        <taxon>Bacillati</taxon>
        <taxon>Actinomycetota</taxon>
        <taxon>Actinomycetes</taxon>
        <taxon>Streptosporangiales</taxon>
        <taxon>Streptosporangiaceae</taxon>
        <taxon>Streptosporangium</taxon>
    </lineage>
</organism>
<evidence type="ECO:0000313" key="3">
    <source>
        <dbReference type="Proteomes" id="UP001143474"/>
    </source>
</evidence>
<keyword evidence="3" id="KW-1185">Reference proteome</keyword>
<gene>
    <name evidence="2" type="ORF">GCM10017600_88840</name>
</gene>
<proteinExistence type="predicted"/>